<dbReference type="PANTHER" id="PTHR23413:SF1">
    <property type="entry name" value="RIBOSOMAL PROTEIN L32"/>
    <property type="match status" value="1"/>
</dbReference>
<dbReference type="SUPFAM" id="SSF52042">
    <property type="entry name" value="Ribosomal protein L32e"/>
    <property type="match status" value="1"/>
</dbReference>
<name>A0A1B7NY69_9EURO</name>
<evidence type="ECO:0000256" key="2">
    <source>
        <dbReference type="ARBA" id="ARBA00022980"/>
    </source>
</evidence>
<comment type="caution">
    <text evidence="4">The sequence shown here is derived from an EMBL/GenBank/DDBJ whole genome shotgun (WGS) entry which is preliminary data.</text>
</comment>
<organism evidence="4 5">
    <name type="scientific">Emergomyces africanus</name>
    <dbReference type="NCBI Taxonomy" id="1955775"/>
    <lineage>
        <taxon>Eukaryota</taxon>
        <taxon>Fungi</taxon>
        <taxon>Dikarya</taxon>
        <taxon>Ascomycota</taxon>
        <taxon>Pezizomycotina</taxon>
        <taxon>Eurotiomycetes</taxon>
        <taxon>Eurotiomycetidae</taxon>
        <taxon>Onygenales</taxon>
        <taxon>Ajellomycetaceae</taxon>
        <taxon>Emergomyces</taxon>
    </lineage>
</organism>
<reference evidence="4 5" key="1">
    <citation type="submission" date="2015-07" db="EMBL/GenBank/DDBJ databases">
        <title>Emmonsia species relationships and genome sequence.</title>
        <authorList>
            <person name="Cuomo C.A."/>
            <person name="Schwartz I.S."/>
            <person name="Kenyon C."/>
            <person name="de Hoog G.S."/>
            <person name="Govender N.P."/>
            <person name="Botha A."/>
            <person name="Moreno L."/>
            <person name="de Vries M."/>
            <person name="Munoz J.F."/>
            <person name="Stielow J.B."/>
        </authorList>
    </citation>
    <scope>NUCLEOTIDE SEQUENCE [LARGE SCALE GENOMIC DNA]</scope>
    <source>
        <strain evidence="4 5">CBS 136260</strain>
    </source>
</reference>
<dbReference type="STRING" id="1658172.A0A1B7NY69"/>
<dbReference type="AlphaFoldDB" id="A0A1B7NY69"/>
<gene>
    <name evidence="4" type="ORF">ACJ72_03928</name>
</gene>
<dbReference type="PANTHER" id="PTHR23413">
    <property type="entry name" value="60S RIBOSOMAL PROTEIN L32 AND DNA-DIRECTED RNA POLYMERASE II, SUBUNIT N"/>
    <property type="match status" value="1"/>
</dbReference>
<sequence>MCSQVSLSEPTSAGIALWLEKSKRATSLKSPARPQTFFDDNLSTTSFGTAQYRQDGRRKEACTDREETYVPPIYPGPFKYRIGLFVGYGSVMVVEVWTCGEGDNPARGKDKKNTGKKKGRYPCCGRNTKADVRDFGYTDKKRFNRHQSDTFKCVDASWRKPKGIDNRVRRRFSGQAAMPKIGYGSNKKTRHMTPSGHKVFLVQNPKDVELLLMHNRTYAAEIGHAVSSGKRINIIAKAKALGVKVTNPKGRLTTES</sequence>
<dbReference type="GO" id="GO:0006412">
    <property type="term" value="P:translation"/>
    <property type="evidence" value="ECO:0007669"/>
    <property type="project" value="InterPro"/>
</dbReference>
<proteinExistence type="inferred from homology"/>
<dbReference type="GO" id="GO:0022625">
    <property type="term" value="C:cytosolic large ribosomal subunit"/>
    <property type="evidence" value="ECO:0007669"/>
    <property type="project" value="TreeGrafter"/>
</dbReference>
<evidence type="ECO:0000313" key="4">
    <source>
        <dbReference type="EMBL" id="OAX81725.1"/>
    </source>
</evidence>
<dbReference type="InterPro" id="IPR036351">
    <property type="entry name" value="Ribosomal_eL32_sf"/>
</dbReference>
<keyword evidence="5" id="KW-1185">Reference proteome</keyword>
<dbReference type="Pfam" id="PF01655">
    <property type="entry name" value="Ribosomal_L32e"/>
    <property type="match status" value="1"/>
</dbReference>
<keyword evidence="2 4" id="KW-0689">Ribosomal protein</keyword>
<dbReference type="EMBL" id="LGUA01000421">
    <property type="protein sequence ID" value="OAX81725.1"/>
    <property type="molecule type" value="Genomic_DNA"/>
</dbReference>
<dbReference type="GO" id="GO:0003735">
    <property type="term" value="F:structural constituent of ribosome"/>
    <property type="evidence" value="ECO:0007669"/>
    <property type="project" value="InterPro"/>
</dbReference>
<evidence type="ECO:0000256" key="1">
    <source>
        <dbReference type="ARBA" id="ARBA00008431"/>
    </source>
</evidence>
<comment type="similarity">
    <text evidence="1">Belongs to the eukaryotic ribosomal protein eL32 family.</text>
</comment>
<protein>
    <submittedName>
        <fullName evidence="4">60S ribosomal protein L32</fullName>
    </submittedName>
</protein>
<dbReference type="InterPro" id="IPR001515">
    <property type="entry name" value="Ribosomal_eL32"/>
</dbReference>
<dbReference type="CDD" id="cd00513">
    <property type="entry name" value="Ribosomal_L32_L32e"/>
    <property type="match status" value="1"/>
</dbReference>
<dbReference type="Proteomes" id="UP000091918">
    <property type="component" value="Unassembled WGS sequence"/>
</dbReference>
<evidence type="ECO:0000313" key="5">
    <source>
        <dbReference type="Proteomes" id="UP000091918"/>
    </source>
</evidence>
<dbReference type="OrthoDB" id="268693at2759"/>
<dbReference type="SMART" id="SM01393">
    <property type="entry name" value="Ribosomal_L32e"/>
    <property type="match status" value="1"/>
</dbReference>
<evidence type="ECO:0000256" key="3">
    <source>
        <dbReference type="ARBA" id="ARBA00023274"/>
    </source>
</evidence>
<keyword evidence="3" id="KW-0687">Ribonucleoprotein</keyword>
<accession>A0A1B7NY69</accession>